<protein>
    <submittedName>
        <fullName evidence="1">Uncharacterized protein</fullName>
    </submittedName>
</protein>
<accession>A0ABS0SBR3</accession>
<dbReference type="Proteomes" id="UP000601789">
    <property type="component" value="Unassembled WGS sequence"/>
</dbReference>
<evidence type="ECO:0000313" key="1">
    <source>
        <dbReference type="EMBL" id="MBI1620080.1"/>
    </source>
</evidence>
<keyword evidence="2" id="KW-1185">Reference proteome</keyword>
<comment type="caution">
    <text evidence="1">The sequence shown here is derived from an EMBL/GenBank/DDBJ whole genome shotgun (WGS) entry which is preliminary data.</text>
</comment>
<proteinExistence type="predicted"/>
<sequence length="83" mass="9016">MGADFVEPSILASGAMRSFIRRLEVFPLSEGTRQFSTPRFGPVVPPLYLPLDVRADFIQPAAITGRPVGPATLDLELLESAVF</sequence>
<gene>
    <name evidence="1" type="ORF">IOD40_05300</name>
</gene>
<dbReference type="EMBL" id="JADGMQ010000002">
    <property type="protein sequence ID" value="MBI1620080.1"/>
    <property type="molecule type" value="Genomic_DNA"/>
</dbReference>
<reference evidence="1 2" key="1">
    <citation type="submission" date="2020-10" db="EMBL/GenBank/DDBJ databases">
        <title>Aquamicrobium zhengzhouensis sp. nov., a exopolysaccharide producing bacterium isolated from farmland soil.</title>
        <authorList>
            <person name="Wang X."/>
        </authorList>
    </citation>
    <scope>NUCLEOTIDE SEQUENCE [LARGE SCALE GENOMIC DNA]</scope>
    <source>
        <strain evidence="2">cd-1</strain>
    </source>
</reference>
<name>A0ABS0SBR3_9HYPH</name>
<dbReference type="RefSeq" id="WP_210336794.1">
    <property type="nucleotide sequence ID" value="NZ_JADGMQ010000002.1"/>
</dbReference>
<evidence type="ECO:0000313" key="2">
    <source>
        <dbReference type="Proteomes" id="UP000601789"/>
    </source>
</evidence>
<organism evidence="1 2">
    <name type="scientific">Aquamicrobium zhengzhouense</name>
    <dbReference type="NCBI Taxonomy" id="2781738"/>
    <lineage>
        <taxon>Bacteria</taxon>
        <taxon>Pseudomonadati</taxon>
        <taxon>Pseudomonadota</taxon>
        <taxon>Alphaproteobacteria</taxon>
        <taxon>Hyphomicrobiales</taxon>
        <taxon>Phyllobacteriaceae</taxon>
        <taxon>Aquamicrobium</taxon>
    </lineage>
</organism>